<dbReference type="Proteomes" id="UP001063698">
    <property type="component" value="Chromosome"/>
</dbReference>
<dbReference type="SUPFAM" id="SSF50998">
    <property type="entry name" value="Quinoprotein alcohol dehydrogenase-like"/>
    <property type="match status" value="1"/>
</dbReference>
<evidence type="ECO:0000313" key="1">
    <source>
        <dbReference type="EMBL" id="UXD22712.1"/>
    </source>
</evidence>
<sequence length="914" mass="100077">MRVLALLLLLAITSKVIAISLTQLWTFKTNGVVEALAFSDDGRLGAASWNGCADILDQNGNLVSGYCRDYGMNDVSFCCNKFGFVKFYHWDLDGNVYIYDLSTGTWKKVYVGDPYDSAITMLKDGFLAGGDNLAYFDFQGNKRWDVSMKYITNGPAVYNGYVYVPRWDWPSEGKGALTILKLSDGSEVRTIKFNERVFDTQVCGNYLALGTAHHVYLYDISNPANPRLLWYSNYLASSCSGGDCWGAYNVAFSPDCRYLVSTDNDDWKIYLFDTQTGRLVLERKFKNDVNAVAWWRDRIAVGLAGGGLRNGKIYMFKVEGYEPYFGLSRDQWNSLTAQQKEAISKCYSIIHNSKLCYSFVKALGGRVSVSNSLSTQELSKTLMCYAIFKDAIGCLNSKLIVKPTLSLTMLPNQPLTQPFTQTIFLSYPSSSTALTTVTVTQSQPVTITLSRITYVTTIEIPTTITTLEINYGPSKFPALSNATITVTVSNPADLPAEITLGSSTITVAPHSSARTSTITYLTSTGVIRKTLTLQAYGITYTKGITVTATEPRVKAFPMPLLKSATITYPLTLVNEDNIIATLSALPNPLGISSIPLTSKTVTLTATYSLSSTVLNLKAFKYGITLTIPVTFTSTSLPVTIKLLNSKVKPLIPQTLTFLVIAKEPVTFLGRSVEGSSTLTTVVTPESEEFRETLTLTWAKVPLTFTLSLIKPYTILKKELVGAIGVPTLLIPLKADRELTVSVPGGTQTVAQGLQLVTLSIANLRPGIKEFPMKVCLSNYCFYETVRVTLTIPKVIVRVPQTVTVNVNQSKEVYITIMNPNTFPLIVTPKADGVFLRVAEVPVSLPPKGVVTVKATATMNVYGIANATITILINGIKVVTNVIRVIAALNFLPTSTKEVIPLVLLAFAIAIRKFT</sequence>
<reference evidence="1" key="1">
    <citation type="submission" date="2013-11" db="EMBL/GenBank/DDBJ databases">
        <title>Comparative genomics of Ignicoccus.</title>
        <authorList>
            <person name="Podar M."/>
        </authorList>
    </citation>
    <scope>NUCLEOTIDE SEQUENCE</scope>
    <source>
        <strain evidence="1">DSM 13166</strain>
    </source>
</reference>
<protein>
    <submittedName>
        <fullName evidence="1">Uncharacterized protein</fullName>
    </submittedName>
</protein>
<dbReference type="InterPro" id="IPR011047">
    <property type="entry name" value="Quinoprotein_ADH-like_sf"/>
</dbReference>
<dbReference type="Gene3D" id="2.130.10.10">
    <property type="entry name" value="YVTN repeat-like/Quinoprotein amine dehydrogenase"/>
    <property type="match status" value="2"/>
</dbReference>
<dbReference type="AlphaFoldDB" id="A0A977PL58"/>
<dbReference type="InterPro" id="IPR015943">
    <property type="entry name" value="WD40/YVTN_repeat-like_dom_sf"/>
</dbReference>
<proteinExistence type="predicted"/>
<organism evidence="1 2">
    <name type="scientific">Ignicoccus pacificus DSM 13166</name>
    <dbReference type="NCBI Taxonomy" id="940294"/>
    <lineage>
        <taxon>Archaea</taxon>
        <taxon>Thermoproteota</taxon>
        <taxon>Thermoprotei</taxon>
        <taxon>Desulfurococcales</taxon>
        <taxon>Desulfurococcaceae</taxon>
        <taxon>Ignicoccus</taxon>
    </lineage>
</organism>
<keyword evidence="2" id="KW-1185">Reference proteome</keyword>
<accession>A0A977PL58</accession>
<evidence type="ECO:0000313" key="2">
    <source>
        <dbReference type="Proteomes" id="UP001063698"/>
    </source>
</evidence>
<gene>
    <name evidence="1" type="ORF">IPA_07595</name>
</gene>
<dbReference type="KEGG" id="ipc:IPA_07595"/>
<dbReference type="EMBL" id="CP006868">
    <property type="protein sequence ID" value="UXD22712.1"/>
    <property type="molecule type" value="Genomic_DNA"/>
</dbReference>
<name>A0A977PL58_9CREN</name>